<dbReference type="EMBL" id="REGN01001635">
    <property type="protein sequence ID" value="RNA33448.1"/>
    <property type="molecule type" value="Genomic_DNA"/>
</dbReference>
<evidence type="ECO:0000313" key="2">
    <source>
        <dbReference type="Proteomes" id="UP000276133"/>
    </source>
</evidence>
<reference evidence="1 2" key="1">
    <citation type="journal article" date="2018" name="Sci. Rep.">
        <title>Genomic signatures of local adaptation to the degree of environmental predictability in rotifers.</title>
        <authorList>
            <person name="Franch-Gras L."/>
            <person name="Hahn C."/>
            <person name="Garcia-Roger E.M."/>
            <person name="Carmona M.J."/>
            <person name="Serra M."/>
            <person name="Gomez A."/>
        </authorList>
    </citation>
    <scope>NUCLEOTIDE SEQUENCE [LARGE SCALE GENOMIC DNA]</scope>
    <source>
        <strain evidence="1">HYR1</strain>
    </source>
</reference>
<keyword evidence="2" id="KW-1185">Reference proteome</keyword>
<proteinExistence type="predicted"/>
<accession>A0A3M7SD42</accession>
<name>A0A3M7SD42_BRAPC</name>
<organism evidence="1 2">
    <name type="scientific">Brachionus plicatilis</name>
    <name type="common">Marine rotifer</name>
    <name type="synonym">Brachionus muelleri</name>
    <dbReference type="NCBI Taxonomy" id="10195"/>
    <lineage>
        <taxon>Eukaryota</taxon>
        <taxon>Metazoa</taxon>
        <taxon>Spiralia</taxon>
        <taxon>Gnathifera</taxon>
        <taxon>Rotifera</taxon>
        <taxon>Eurotatoria</taxon>
        <taxon>Monogononta</taxon>
        <taxon>Pseudotrocha</taxon>
        <taxon>Ploima</taxon>
        <taxon>Brachionidae</taxon>
        <taxon>Brachionus</taxon>
    </lineage>
</organism>
<dbReference type="AlphaFoldDB" id="A0A3M7SD42"/>
<comment type="caution">
    <text evidence="1">The sequence shown here is derived from an EMBL/GenBank/DDBJ whole genome shotgun (WGS) entry which is preliminary data.</text>
</comment>
<protein>
    <submittedName>
        <fullName evidence="1">Uncharacterized protein</fullName>
    </submittedName>
</protein>
<dbReference type="Proteomes" id="UP000276133">
    <property type="component" value="Unassembled WGS sequence"/>
</dbReference>
<sequence length="85" mass="9844">MALNLFLCTDLHSTMIPNTKECLAISYRQYKSKFVKQKRKRWISDKKLTLIAEREKIKAKMLHSLTGFEICPSEAEEASSRGDVH</sequence>
<gene>
    <name evidence="1" type="ORF">BpHYR1_029677</name>
</gene>
<evidence type="ECO:0000313" key="1">
    <source>
        <dbReference type="EMBL" id="RNA33448.1"/>
    </source>
</evidence>